<dbReference type="RefSeq" id="WP_170016803.1">
    <property type="nucleotide sequence ID" value="NZ_JADBHR010000006.1"/>
</dbReference>
<name>A0AAW3ZY85_9BACT</name>
<evidence type="ECO:0000313" key="3">
    <source>
        <dbReference type="EMBL" id="MBE3608568.1"/>
    </source>
</evidence>
<keyword evidence="1" id="KW-1133">Transmembrane helix</keyword>
<organism evidence="3 4">
    <name type="scientific">Campylobacter californiensis</name>
    <dbReference type="NCBI Taxonomy" id="1032243"/>
    <lineage>
        <taxon>Bacteria</taxon>
        <taxon>Pseudomonadati</taxon>
        <taxon>Campylobacterota</taxon>
        <taxon>Epsilonproteobacteria</taxon>
        <taxon>Campylobacterales</taxon>
        <taxon>Campylobacteraceae</taxon>
        <taxon>Campylobacter</taxon>
    </lineage>
</organism>
<reference evidence="3 4" key="1">
    <citation type="submission" date="2015-08" db="EMBL/GenBank/DDBJ databases">
        <title>Comparative genomics of the Campylobacter concisus group.</title>
        <authorList>
            <person name="Yee E."/>
            <person name="Chapman M.H."/>
            <person name="Huynh S."/>
            <person name="Bono J.L."/>
            <person name="On S.L."/>
            <person name="St Leger J."/>
            <person name="Foster G."/>
            <person name="Parker C.T."/>
            <person name="Miller W.G."/>
        </authorList>
    </citation>
    <scope>NUCLEOTIDE SEQUENCE [LARGE SCALE GENOMIC DNA]</scope>
    <source>
        <strain evidence="3 4">RM9337</strain>
    </source>
</reference>
<reference evidence="2 5" key="2">
    <citation type="submission" date="2020-10" db="EMBL/GenBank/DDBJ databases">
        <title>Campylobacter californiensis sp. nov. isolated from cattle and feral swine in California.</title>
        <authorList>
            <person name="Miller W.G."/>
        </authorList>
    </citation>
    <scope>NUCLEOTIDE SEQUENCE [LARGE SCALE GENOMIC DNA]</scope>
    <source>
        <strain evidence="2 5">RM12919</strain>
    </source>
</reference>
<proteinExistence type="predicted"/>
<feature type="transmembrane region" description="Helical" evidence="1">
    <location>
        <begin position="171"/>
        <end position="189"/>
    </location>
</feature>
<dbReference type="Proteomes" id="UP000650616">
    <property type="component" value="Unassembled WGS sequence"/>
</dbReference>
<feature type="transmembrane region" description="Helical" evidence="1">
    <location>
        <begin position="290"/>
        <end position="310"/>
    </location>
</feature>
<feature type="transmembrane region" description="Helical" evidence="1">
    <location>
        <begin position="260"/>
        <end position="278"/>
    </location>
</feature>
<dbReference type="AlphaFoldDB" id="A0AAW3ZY85"/>
<evidence type="ECO:0000313" key="2">
    <source>
        <dbReference type="EMBL" id="MBE2987259.1"/>
    </source>
</evidence>
<dbReference type="EMBL" id="LIWG01000009">
    <property type="protein sequence ID" value="MBE3608568.1"/>
    <property type="molecule type" value="Genomic_DNA"/>
</dbReference>
<gene>
    <name evidence="2" type="ORF">CCAL12919_09085</name>
    <name evidence="3" type="ORF">CCAL9337_07525</name>
</gene>
<keyword evidence="4" id="KW-1185">Reference proteome</keyword>
<comment type="caution">
    <text evidence="3">The sequence shown here is derived from an EMBL/GenBank/DDBJ whole genome shotgun (WGS) entry which is preliminary data.</text>
</comment>
<feature type="transmembrane region" description="Helical" evidence="1">
    <location>
        <begin position="64"/>
        <end position="84"/>
    </location>
</feature>
<dbReference type="Proteomes" id="UP001318760">
    <property type="component" value="Unassembled WGS sequence"/>
</dbReference>
<sequence>MRFYESSSRVRNLFIICLFELALLLYCGLNLSISYYEARLFFQSDEIIGYLVRASCAIFGQNDLALRLPMIILHASSVVLLYKLSKFYLKFEPDRIICALLFMLLPGTLASALVLNNAGLCIFLTLAILYAFHAGYNRIFYVLFFTSFFIDGDFLILYLAFFIYGLYRKNAFLSWVGALFFLASLYVFGFDTRGRPSGHFVDTFGVFAAVFSPFVFIFFVYTLYRIWIKEKKDLLWFVCICSFCFCMVVSVRQKLELEEFLPFCIIATPLMVRVFFNSYRVRLPQFRRTYRLITALILVFLGLNWLFLIFNQIAYKFIDEPNNHFVYKFDVARDLANRLKEMGLDQIYTEDSKLALRLKFYNINVSNSSDTILLNSRDYKFADVKIKIFDKTIAAFDIRERDAVGK</sequence>
<feature type="transmembrane region" description="Helical" evidence="1">
    <location>
        <begin position="204"/>
        <end position="227"/>
    </location>
</feature>
<dbReference type="EMBL" id="JADBHS010000028">
    <property type="protein sequence ID" value="MBE2987259.1"/>
    <property type="molecule type" value="Genomic_DNA"/>
</dbReference>
<keyword evidence="1" id="KW-0812">Transmembrane</keyword>
<feature type="transmembrane region" description="Helical" evidence="1">
    <location>
        <begin position="12"/>
        <end position="36"/>
    </location>
</feature>
<keyword evidence="1" id="KW-0472">Membrane</keyword>
<evidence type="ECO:0000313" key="4">
    <source>
        <dbReference type="Proteomes" id="UP000650616"/>
    </source>
</evidence>
<evidence type="ECO:0008006" key="6">
    <source>
        <dbReference type="Google" id="ProtNLM"/>
    </source>
</evidence>
<feature type="transmembrane region" description="Helical" evidence="1">
    <location>
        <begin position="234"/>
        <end position="254"/>
    </location>
</feature>
<feature type="transmembrane region" description="Helical" evidence="1">
    <location>
        <begin position="96"/>
        <end position="129"/>
    </location>
</feature>
<accession>A0AAW3ZY85</accession>
<evidence type="ECO:0000256" key="1">
    <source>
        <dbReference type="SAM" id="Phobius"/>
    </source>
</evidence>
<evidence type="ECO:0000313" key="5">
    <source>
        <dbReference type="Proteomes" id="UP001318760"/>
    </source>
</evidence>
<feature type="transmembrane region" description="Helical" evidence="1">
    <location>
        <begin position="141"/>
        <end position="164"/>
    </location>
</feature>
<protein>
    <recommendedName>
        <fullName evidence="6">Glycosyltransferase RgtA/B/C/D-like domain-containing protein</fullName>
    </recommendedName>
</protein>